<dbReference type="Proteomes" id="UP000315636">
    <property type="component" value="Unassembled WGS sequence"/>
</dbReference>
<reference evidence="1 2" key="1">
    <citation type="submission" date="2017-05" db="EMBL/GenBank/DDBJ databases">
        <authorList>
            <person name="Varghese N."/>
            <person name="Submissions S."/>
        </authorList>
    </citation>
    <scope>NUCLEOTIDE SEQUENCE [LARGE SCALE GENOMIC DNA]</scope>
    <source>
        <strain evidence="1 2">DSM 45474</strain>
    </source>
</reference>
<evidence type="ECO:0000313" key="2">
    <source>
        <dbReference type="Proteomes" id="UP000315636"/>
    </source>
</evidence>
<dbReference type="AlphaFoldDB" id="A0A521BVB5"/>
<evidence type="ECO:0000313" key="1">
    <source>
        <dbReference type="EMBL" id="SMO51127.1"/>
    </source>
</evidence>
<protein>
    <submittedName>
        <fullName evidence="1">Uncharacterized protein</fullName>
    </submittedName>
</protein>
<name>A0A521BVB5_9BACL</name>
<gene>
    <name evidence="1" type="ORF">SAMN06264849_102468</name>
</gene>
<proteinExistence type="predicted"/>
<organism evidence="1 2">
    <name type="scientific">Melghirimyces algeriensis</name>
    <dbReference type="NCBI Taxonomy" id="910412"/>
    <lineage>
        <taxon>Bacteria</taxon>
        <taxon>Bacillati</taxon>
        <taxon>Bacillota</taxon>
        <taxon>Bacilli</taxon>
        <taxon>Bacillales</taxon>
        <taxon>Thermoactinomycetaceae</taxon>
        <taxon>Melghirimyces</taxon>
    </lineage>
</organism>
<sequence length="75" mass="8195">MIQMERDTAELSEISMRIKEQAPQGCIEKNLLIQLNQKLGTIEANYGHIAAIAVTLAAILSGLKDCIELIQSIGK</sequence>
<keyword evidence="2" id="KW-1185">Reference proteome</keyword>
<accession>A0A521BVB5</accession>
<dbReference type="EMBL" id="FXTI01000002">
    <property type="protein sequence ID" value="SMO51127.1"/>
    <property type="molecule type" value="Genomic_DNA"/>
</dbReference>